<dbReference type="EMBL" id="BK016086">
    <property type="protein sequence ID" value="DAF93704.1"/>
    <property type="molecule type" value="Genomic_DNA"/>
</dbReference>
<reference evidence="1" key="1">
    <citation type="journal article" date="2021" name="Proc. Natl. Acad. Sci. U.S.A.">
        <title>A Catalog of Tens of Thousands of Viruses from Human Metagenomes Reveals Hidden Associations with Chronic Diseases.</title>
        <authorList>
            <person name="Tisza M.J."/>
            <person name="Buck C.B."/>
        </authorList>
    </citation>
    <scope>NUCLEOTIDE SEQUENCE</scope>
    <source>
        <strain evidence="1">Ctshb19</strain>
    </source>
</reference>
<accession>A0A8S5UGV4</accession>
<evidence type="ECO:0000313" key="1">
    <source>
        <dbReference type="EMBL" id="DAF93704.1"/>
    </source>
</evidence>
<protein>
    <submittedName>
        <fullName evidence="1">LysW biosynthesis protein LysW</fullName>
    </submittedName>
</protein>
<sequence length="107" mass="12641">MKSRRLRFFTWLKNWAAKQERDAYHAGRKMWGDLKCPHCNTWGSNMPNNCWADMEKNVPTMQHDRYKCGQCNQWTTWLDLGMAIKLDDPAFPAERVRDVNGNLAYDS</sequence>
<proteinExistence type="predicted"/>
<organism evidence="1">
    <name type="scientific">Myoviridae sp. ctshb19</name>
    <dbReference type="NCBI Taxonomy" id="2825194"/>
    <lineage>
        <taxon>Viruses</taxon>
        <taxon>Duplodnaviria</taxon>
        <taxon>Heunggongvirae</taxon>
        <taxon>Uroviricota</taxon>
        <taxon>Caudoviricetes</taxon>
    </lineage>
</organism>
<name>A0A8S5UGV4_9CAUD</name>